<evidence type="ECO:0000313" key="4">
    <source>
        <dbReference type="Proteomes" id="UP000595917"/>
    </source>
</evidence>
<dbReference type="AlphaFoldDB" id="A0A7T8BBE0"/>
<keyword evidence="2" id="KW-0472">Membrane</keyword>
<keyword evidence="1" id="KW-0040">ANK repeat</keyword>
<dbReference type="KEGG" id="bhc:JFL75_03210"/>
<dbReference type="InterPro" id="IPR052801">
    <property type="entry name" value="Ankyrin-EF-hand"/>
</dbReference>
<evidence type="ECO:0000256" key="2">
    <source>
        <dbReference type="SAM" id="Phobius"/>
    </source>
</evidence>
<keyword evidence="2" id="KW-1133">Transmembrane helix</keyword>
<dbReference type="SMART" id="SM00248">
    <property type="entry name" value="ANK"/>
    <property type="match status" value="6"/>
</dbReference>
<dbReference type="RefSeq" id="WP_215627239.1">
    <property type="nucleotide sequence ID" value="NZ_CP067089.2"/>
</dbReference>
<dbReference type="PROSITE" id="PS50088">
    <property type="entry name" value="ANK_REPEAT"/>
    <property type="match status" value="2"/>
</dbReference>
<feature type="repeat" description="ANK" evidence="1">
    <location>
        <begin position="117"/>
        <end position="149"/>
    </location>
</feature>
<dbReference type="SUPFAM" id="SSF48403">
    <property type="entry name" value="Ankyrin repeat"/>
    <property type="match status" value="1"/>
</dbReference>
<reference evidence="3" key="1">
    <citation type="submission" date="2021-01" db="EMBL/GenBank/DDBJ databases">
        <title>Description of Breznakiella homolactica.</title>
        <authorList>
            <person name="Song Y."/>
            <person name="Brune A."/>
        </authorList>
    </citation>
    <scope>NUCLEOTIDE SEQUENCE</scope>
    <source>
        <strain evidence="3">RmG30</strain>
    </source>
</reference>
<evidence type="ECO:0000256" key="1">
    <source>
        <dbReference type="PROSITE-ProRule" id="PRU00023"/>
    </source>
</evidence>
<keyword evidence="4" id="KW-1185">Reference proteome</keyword>
<proteinExistence type="predicted"/>
<dbReference type="Gene3D" id="1.25.40.20">
    <property type="entry name" value="Ankyrin repeat-containing domain"/>
    <property type="match status" value="2"/>
</dbReference>
<gene>
    <name evidence="3" type="ORF">JFL75_03210</name>
</gene>
<accession>A0A7T8BBE0</accession>
<sequence length="318" mass="34997">MAAVGIVFFFAIVIAAGLFFIIGIALLLVSIVVFRERKVIKTVLLIVSIVLLAISLIAAAGITTFITSSISSQKQQRLEEETALGPLIKAIKENNSAEAKEIIDSGYDINEPRGLYAKTSPLIIAAEYENIEIIKLLVEKGADINTVYSRTTALTEAIIKNNACIVSYFLDNGGNADQIIDDLFYSTPLLNAGQFSDNIDIFSKLIEYGASVNYLEYRLTGQTTCLGTILRRDIPDKFKIADFLINSGAEVNIADVSGNTILHDAVNRNDIETAEYLIQKNIDILVPNKMNETALDIARRSNNTRIIQLLEKTIRMDT</sequence>
<dbReference type="PROSITE" id="PS50297">
    <property type="entry name" value="ANK_REP_REGION"/>
    <property type="match status" value="2"/>
</dbReference>
<feature type="transmembrane region" description="Helical" evidence="2">
    <location>
        <begin position="43"/>
        <end position="66"/>
    </location>
</feature>
<dbReference type="InterPro" id="IPR002110">
    <property type="entry name" value="Ankyrin_rpt"/>
</dbReference>
<dbReference type="Pfam" id="PF12796">
    <property type="entry name" value="Ank_2"/>
    <property type="match status" value="2"/>
</dbReference>
<dbReference type="Proteomes" id="UP000595917">
    <property type="component" value="Chromosome"/>
</dbReference>
<organism evidence="3 4">
    <name type="scientific">Breznakiella homolactica</name>
    <dbReference type="NCBI Taxonomy" id="2798577"/>
    <lineage>
        <taxon>Bacteria</taxon>
        <taxon>Pseudomonadati</taxon>
        <taxon>Spirochaetota</taxon>
        <taxon>Spirochaetia</taxon>
        <taxon>Spirochaetales</taxon>
        <taxon>Breznakiellaceae</taxon>
        <taxon>Breznakiella</taxon>
    </lineage>
</organism>
<name>A0A7T8BBE0_9SPIR</name>
<dbReference type="InterPro" id="IPR036770">
    <property type="entry name" value="Ankyrin_rpt-contain_sf"/>
</dbReference>
<dbReference type="PANTHER" id="PTHR24127">
    <property type="entry name" value="ANKYRIN REPEAT AND EF-HAND DOMAIN-CONTAINING PROTEIN 1"/>
    <property type="match status" value="1"/>
</dbReference>
<feature type="transmembrane region" description="Helical" evidence="2">
    <location>
        <begin position="6"/>
        <end position="34"/>
    </location>
</feature>
<evidence type="ECO:0000313" key="3">
    <source>
        <dbReference type="EMBL" id="QQO09935.1"/>
    </source>
</evidence>
<keyword evidence="2" id="KW-0812">Transmembrane</keyword>
<protein>
    <submittedName>
        <fullName evidence="3">Ankyrin repeat domain-containing protein</fullName>
    </submittedName>
</protein>
<feature type="repeat" description="ANK" evidence="1">
    <location>
        <begin position="257"/>
        <end position="289"/>
    </location>
</feature>
<dbReference type="EMBL" id="CP067089">
    <property type="protein sequence ID" value="QQO09935.1"/>
    <property type="molecule type" value="Genomic_DNA"/>
</dbReference>
<dbReference type="PANTHER" id="PTHR24127:SF1">
    <property type="entry name" value="ANKYRIN REPEAT AND EF-HAND DOMAIN-CONTAINING PROTEIN 1"/>
    <property type="match status" value="1"/>
</dbReference>